<feature type="domain" description="PIN" evidence="1">
    <location>
        <begin position="5"/>
        <end position="124"/>
    </location>
</feature>
<sequence>MSQPILLDTCAVIWIAEDAAIAKTARAELDAALDDGVPVMVSAMTAWEIGLLAARGRLILSLTPERWFSRFVSSPGVELAPLSANVLIASSYLPGDPPSDPADRIIAATARDLGARLMTRDRLLLSYGELGHLATIAC</sequence>
<protein>
    <submittedName>
        <fullName evidence="2">Type II toxin-antitoxin system VapC family toxin</fullName>
    </submittedName>
</protein>
<dbReference type="SUPFAM" id="SSF88723">
    <property type="entry name" value="PIN domain-like"/>
    <property type="match status" value="1"/>
</dbReference>
<evidence type="ECO:0000259" key="1">
    <source>
        <dbReference type="Pfam" id="PF01850"/>
    </source>
</evidence>
<gene>
    <name evidence="2" type="ORF">K6K41_08800</name>
</gene>
<dbReference type="PANTHER" id="PTHR36173:SF1">
    <property type="entry name" value="RIBONUCLEASE VAPC22"/>
    <property type="match status" value="1"/>
</dbReference>
<dbReference type="AlphaFoldDB" id="A0A9E6RI95"/>
<name>A0A9E6RI95_9HYPH</name>
<dbReference type="Pfam" id="PF01850">
    <property type="entry name" value="PIN"/>
    <property type="match status" value="1"/>
</dbReference>
<dbReference type="Proteomes" id="UP000825701">
    <property type="component" value="Chromosome"/>
</dbReference>
<dbReference type="InterPro" id="IPR002716">
    <property type="entry name" value="PIN_dom"/>
</dbReference>
<dbReference type="RefSeq" id="WP_261404792.1">
    <property type="nucleotide sequence ID" value="NZ_CP081869.1"/>
</dbReference>
<dbReference type="CDD" id="cd09872">
    <property type="entry name" value="PIN_Sll0205-like"/>
    <property type="match status" value="1"/>
</dbReference>
<dbReference type="Gene3D" id="3.40.50.1010">
    <property type="entry name" value="5'-nuclease"/>
    <property type="match status" value="1"/>
</dbReference>
<organism evidence="2 3">
    <name type="scientific">Chenggangzhangella methanolivorans</name>
    <dbReference type="NCBI Taxonomy" id="1437009"/>
    <lineage>
        <taxon>Bacteria</taxon>
        <taxon>Pseudomonadati</taxon>
        <taxon>Pseudomonadota</taxon>
        <taxon>Alphaproteobacteria</taxon>
        <taxon>Hyphomicrobiales</taxon>
        <taxon>Methylopilaceae</taxon>
        <taxon>Chenggangzhangella</taxon>
    </lineage>
</organism>
<evidence type="ECO:0000313" key="2">
    <source>
        <dbReference type="EMBL" id="QZO01507.1"/>
    </source>
</evidence>
<reference evidence="2" key="1">
    <citation type="submission" date="2021-08" db="EMBL/GenBank/DDBJ databases">
        <authorList>
            <person name="Zhang H."/>
            <person name="Xu M."/>
            <person name="Yu Z."/>
            <person name="Yang L."/>
            <person name="Cai Y."/>
        </authorList>
    </citation>
    <scope>NUCLEOTIDE SEQUENCE</scope>
    <source>
        <strain evidence="2">CHL1</strain>
    </source>
</reference>
<evidence type="ECO:0000313" key="3">
    <source>
        <dbReference type="Proteomes" id="UP000825701"/>
    </source>
</evidence>
<dbReference type="InterPro" id="IPR029060">
    <property type="entry name" value="PIN-like_dom_sf"/>
</dbReference>
<accession>A0A9E6RI95</accession>
<dbReference type="InterPro" id="IPR052919">
    <property type="entry name" value="TA_system_RNase"/>
</dbReference>
<dbReference type="PANTHER" id="PTHR36173">
    <property type="entry name" value="RIBONUCLEASE VAPC16-RELATED"/>
    <property type="match status" value="1"/>
</dbReference>
<dbReference type="EMBL" id="CP081869">
    <property type="protein sequence ID" value="QZO01507.1"/>
    <property type="molecule type" value="Genomic_DNA"/>
</dbReference>
<dbReference type="KEGG" id="cmet:K6K41_08800"/>
<keyword evidence="3" id="KW-1185">Reference proteome</keyword>
<dbReference type="InterPro" id="IPR041705">
    <property type="entry name" value="PIN_Sll0205"/>
</dbReference>
<proteinExistence type="predicted"/>